<dbReference type="AlphaFoldDB" id="A0A2J7ZM75"/>
<evidence type="ECO:0000313" key="8">
    <source>
        <dbReference type="Proteomes" id="UP000236333"/>
    </source>
</evidence>
<dbReference type="PROSITE" id="PS51354">
    <property type="entry name" value="GLUTAREDOXIN_2"/>
    <property type="match status" value="1"/>
</dbReference>
<dbReference type="InterPro" id="IPR011899">
    <property type="entry name" value="Glutaredoxin_euk/vir"/>
</dbReference>
<dbReference type="FunFam" id="3.40.30.10:FF:000026">
    <property type="entry name" value="Glutaredoxin 2"/>
    <property type="match status" value="1"/>
</dbReference>
<dbReference type="Gene3D" id="3.40.30.10">
    <property type="entry name" value="Glutaredoxin"/>
    <property type="match status" value="1"/>
</dbReference>
<dbReference type="PANTHER" id="PTHR45694">
    <property type="entry name" value="GLUTAREDOXIN 2"/>
    <property type="match status" value="1"/>
</dbReference>
<keyword evidence="2" id="KW-0813">Transport</keyword>
<evidence type="ECO:0000256" key="4">
    <source>
        <dbReference type="ARBA" id="ARBA00023157"/>
    </source>
</evidence>
<evidence type="ECO:0000313" key="7">
    <source>
        <dbReference type="EMBL" id="PNH01365.1"/>
    </source>
</evidence>
<dbReference type="GO" id="GO:0015038">
    <property type="term" value="F:glutathione disulfide oxidoreductase activity"/>
    <property type="evidence" value="ECO:0007669"/>
    <property type="project" value="TreeGrafter"/>
</dbReference>
<dbReference type="PROSITE" id="PS00195">
    <property type="entry name" value="GLUTAREDOXIN_1"/>
    <property type="match status" value="1"/>
</dbReference>
<dbReference type="InterPro" id="IPR036249">
    <property type="entry name" value="Thioredoxin-like_sf"/>
</dbReference>
<dbReference type="InterPro" id="IPR014025">
    <property type="entry name" value="Glutaredoxin_subgr"/>
</dbReference>
<evidence type="ECO:0000259" key="6">
    <source>
        <dbReference type="Pfam" id="PF00462"/>
    </source>
</evidence>
<keyword evidence="4" id="KW-1015">Disulfide bond</keyword>
<comment type="caution">
    <text evidence="7">The sequence shown here is derived from an EMBL/GenBank/DDBJ whole genome shotgun (WGS) entry which is preliminary data.</text>
</comment>
<dbReference type="OrthoDB" id="418495at2759"/>
<dbReference type="NCBIfam" id="TIGR02180">
    <property type="entry name" value="GRX_euk"/>
    <property type="match status" value="1"/>
</dbReference>
<feature type="domain" description="Glutaredoxin" evidence="6">
    <location>
        <begin position="43"/>
        <end position="105"/>
    </location>
</feature>
<dbReference type="InterPro" id="IPR011767">
    <property type="entry name" value="GLR_AS"/>
</dbReference>
<dbReference type="EMBL" id="PGGS01000924">
    <property type="protein sequence ID" value="PNH01365.1"/>
    <property type="molecule type" value="Genomic_DNA"/>
</dbReference>
<dbReference type="InterPro" id="IPR002109">
    <property type="entry name" value="Glutaredoxin"/>
</dbReference>
<dbReference type="Pfam" id="PF00462">
    <property type="entry name" value="Glutaredoxin"/>
    <property type="match status" value="1"/>
</dbReference>
<comment type="similarity">
    <text evidence="1">Belongs to the glutaredoxin family. CPYC subfamily.</text>
</comment>
<gene>
    <name evidence="7" type="ORF">TSOC_012756</name>
</gene>
<keyword evidence="8" id="KW-1185">Reference proteome</keyword>
<dbReference type="PANTHER" id="PTHR45694:SF5">
    <property type="entry name" value="GLUTAREDOXIN 2"/>
    <property type="match status" value="1"/>
</dbReference>
<protein>
    <submittedName>
        <fullName evidence="7">Glutaredoxin</fullName>
    </submittedName>
</protein>
<sequence length="132" mass="13888">MASLLASRQAFTACRATVRRSSVVRTMASKADSIKETVAANKVVVYSKTYCPYCTRAKGLLSDLKVPFKVLELDTMGAEGTELQDALQTITGRRTVPQVFVGGKFLGGCDDTVAAHASGSLKTVLGGVGISI</sequence>
<dbReference type="GO" id="GO:0034599">
    <property type="term" value="P:cellular response to oxidative stress"/>
    <property type="evidence" value="ECO:0007669"/>
    <property type="project" value="TreeGrafter"/>
</dbReference>
<evidence type="ECO:0000256" key="5">
    <source>
        <dbReference type="ARBA" id="ARBA00023284"/>
    </source>
</evidence>
<name>A0A2J7ZM75_9CHLO</name>
<accession>A0A2J7ZM75</accession>
<dbReference type="CDD" id="cd03419">
    <property type="entry name" value="GRX_GRXh_1_2_like"/>
    <property type="match status" value="1"/>
</dbReference>
<organism evidence="7 8">
    <name type="scientific">Tetrabaena socialis</name>
    <dbReference type="NCBI Taxonomy" id="47790"/>
    <lineage>
        <taxon>Eukaryota</taxon>
        <taxon>Viridiplantae</taxon>
        <taxon>Chlorophyta</taxon>
        <taxon>core chlorophytes</taxon>
        <taxon>Chlorophyceae</taxon>
        <taxon>CS clade</taxon>
        <taxon>Chlamydomonadales</taxon>
        <taxon>Tetrabaenaceae</taxon>
        <taxon>Tetrabaena</taxon>
    </lineage>
</organism>
<evidence type="ECO:0000256" key="3">
    <source>
        <dbReference type="ARBA" id="ARBA00022982"/>
    </source>
</evidence>
<dbReference type="SUPFAM" id="SSF52833">
    <property type="entry name" value="Thioredoxin-like"/>
    <property type="match status" value="1"/>
</dbReference>
<evidence type="ECO:0000256" key="2">
    <source>
        <dbReference type="ARBA" id="ARBA00022448"/>
    </source>
</evidence>
<keyword evidence="3" id="KW-0249">Electron transport</keyword>
<reference evidence="7 8" key="1">
    <citation type="journal article" date="2017" name="Mol. Biol. Evol.">
        <title>The 4-celled Tetrabaena socialis nuclear genome reveals the essential components for genetic control of cell number at the origin of multicellularity in the volvocine lineage.</title>
        <authorList>
            <person name="Featherston J."/>
            <person name="Arakaki Y."/>
            <person name="Hanschen E.R."/>
            <person name="Ferris P.J."/>
            <person name="Michod R.E."/>
            <person name="Olson B.J.S.C."/>
            <person name="Nozaki H."/>
            <person name="Durand P.M."/>
        </authorList>
    </citation>
    <scope>NUCLEOTIDE SEQUENCE [LARGE SCALE GENOMIC DNA]</scope>
    <source>
        <strain evidence="7 8">NIES-571</strain>
    </source>
</reference>
<dbReference type="GO" id="GO:0005737">
    <property type="term" value="C:cytoplasm"/>
    <property type="evidence" value="ECO:0007669"/>
    <property type="project" value="TreeGrafter"/>
</dbReference>
<dbReference type="Proteomes" id="UP000236333">
    <property type="component" value="Unassembled WGS sequence"/>
</dbReference>
<keyword evidence="5" id="KW-0676">Redox-active center</keyword>
<proteinExistence type="inferred from homology"/>
<dbReference type="PRINTS" id="PR00160">
    <property type="entry name" value="GLUTAREDOXIN"/>
</dbReference>
<evidence type="ECO:0000256" key="1">
    <source>
        <dbReference type="ARBA" id="ARBA00007190"/>
    </source>
</evidence>